<evidence type="ECO:0000259" key="3">
    <source>
        <dbReference type="Pfam" id="PF01683"/>
    </source>
</evidence>
<organism evidence="4 5">
    <name type="scientific">Amblyomma americanum</name>
    <name type="common">Lone star tick</name>
    <dbReference type="NCBI Taxonomy" id="6943"/>
    <lineage>
        <taxon>Eukaryota</taxon>
        <taxon>Metazoa</taxon>
        <taxon>Ecdysozoa</taxon>
        <taxon>Arthropoda</taxon>
        <taxon>Chelicerata</taxon>
        <taxon>Arachnida</taxon>
        <taxon>Acari</taxon>
        <taxon>Parasitiformes</taxon>
        <taxon>Ixodida</taxon>
        <taxon>Ixodoidea</taxon>
        <taxon>Ixodidae</taxon>
        <taxon>Amblyomminae</taxon>
        <taxon>Amblyomma</taxon>
    </lineage>
</organism>
<feature type="signal peptide" evidence="2">
    <location>
        <begin position="1"/>
        <end position="19"/>
    </location>
</feature>
<name>A0AAQ4FG52_AMBAM</name>
<evidence type="ECO:0000313" key="4">
    <source>
        <dbReference type="EMBL" id="KAK8785691.1"/>
    </source>
</evidence>
<dbReference type="PANTHER" id="PTHR39069:SF8">
    <property type="entry name" value="FI17111P1"/>
    <property type="match status" value="1"/>
</dbReference>
<evidence type="ECO:0000256" key="1">
    <source>
        <dbReference type="SAM" id="Phobius"/>
    </source>
</evidence>
<keyword evidence="1" id="KW-1133">Transmembrane helix</keyword>
<gene>
    <name evidence="4" type="ORF">V5799_007943</name>
</gene>
<evidence type="ECO:0000256" key="2">
    <source>
        <dbReference type="SAM" id="SignalP"/>
    </source>
</evidence>
<dbReference type="Pfam" id="PF01683">
    <property type="entry name" value="EB"/>
    <property type="match status" value="1"/>
</dbReference>
<feature type="chain" id="PRO_5042831132" description="EB domain-containing protein" evidence="2">
    <location>
        <begin position="20"/>
        <end position="320"/>
    </location>
</feature>
<reference evidence="4 5" key="1">
    <citation type="journal article" date="2023" name="Arcadia Sci">
        <title>De novo assembly of a long-read Amblyomma americanum tick genome.</title>
        <authorList>
            <person name="Chou S."/>
            <person name="Poskanzer K.E."/>
            <person name="Rollins M."/>
            <person name="Thuy-Boun P.S."/>
        </authorList>
    </citation>
    <scope>NUCLEOTIDE SEQUENCE [LARGE SCALE GENOMIC DNA]</scope>
    <source>
        <strain evidence="4">F_SG_1</strain>
        <tissue evidence="4">Salivary glands</tissue>
    </source>
</reference>
<keyword evidence="2" id="KW-0732">Signal</keyword>
<sequence length="320" mass="34648">MRRLLAALLTAALSTVGGAQEPREWYRGNMSRVPDYRLVARQSLNTVDKPLLFACSAAAQEAVLFHWRVEHPDGVSVSYGPRARSLSVHIGGRELYVRDSLLRLWSPSPHDGSVHCTVLGPGGREARARMSANYSTVSSVSAESCAVFCRQERTRCVLDGADGLDCRCVESFPRRDPFHGVCFAPAKLGRSCVFDHECEPKGSWCQGGVCACRPPYAPSGPLCEPVARLGEPCPPARCAGPCAECRDGRCACDKGCDDVDGVCVAAAAAAPKVAGRRPAPVFGPMNMDGSTVLMLVVFCVLLGLITLYHTLMDFRYRLRR</sequence>
<keyword evidence="1" id="KW-0472">Membrane</keyword>
<feature type="domain" description="EB" evidence="3">
    <location>
        <begin position="179"/>
        <end position="220"/>
    </location>
</feature>
<dbReference type="EMBL" id="JARKHS020003316">
    <property type="protein sequence ID" value="KAK8785691.1"/>
    <property type="molecule type" value="Genomic_DNA"/>
</dbReference>
<evidence type="ECO:0000313" key="5">
    <source>
        <dbReference type="Proteomes" id="UP001321473"/>
    </source>
</evidence>
<proteinExistence type="predicted"/>
<feature type="transmembrane region" description="Helical" evidence="1">
    <location>
        <begin position="292"/>
        <end position="311"/>
    </location>
</feature>
<dbReference type="PANTHER" id="PTHR39069">
    <property type="entry name" value="ECDYSONE-INDUCIBLE GENE E1, ISOFORM A"/>
    <property type="match status" value="1"/>
</dbReference>
<dbReference type="InterPro" id="IPR006149">
    <property type="entry name" value="EB_dom"/>
</dbReference>
<keyword evidence="1" id="KW-0812">Transmembrane</keyword>
<protein>
    <recommendedName>
        <fullName evidence="3">EB domain-containing protein</fullName>
    </recommendedName>
</protein>
<comment type="caution">
    <text evidence="4">The sequence shown here is derived from an EMBL/GenBank/DDBJ whole genome shotgun (WGS) entry which is preliminary data.</text>
</comment>
<dbReference type="AlphaFoldDB" id="A0AAQ4FG52"/>
<keyword evidence="5" id="KW-1185">Reference proteome</keyword>
<dbReference type="Proteomes" id="UP001321473">
    <property type="component" value="Unassembled WGS sequence"/>
</dbReference>
<accession>A0AAQ4FG52</accession>